<feature type="compositionally biased region" description="Low complexity" evidence="5">
    <location>
        <begin position="25"/>
        <end position="38"/>
    </location>
</feature>
<dbReference type="AlphaFoldDB" id="A0A6A6WJI3"/>
<feature type="region of interest" description="Disordered" evidence="5">
    <location>
        <begin position="1"/>
        <end position="53"/>
    </location>
</feature>
<dbReference type="OrthoDB" id="29596at2759"/>
<dbReference type="Gene3D" id="3.40.50.300">
    <property type="entry name" value="P-loop containing nucleotide triphosphate hydrolases"/>
    <property type="match status" value="1"/>
</dbReference>
<keyword evidence="4" id="KW-0238">DNA-binding</keyword>
<dbReference type="Proteomes" id="UP000799437">
    <property type="component" value="Unassembled WGS sequence"/>
</dbReference>
<dbReference type="RefSeq" id="XP_033603952.1">
    <property type="nucleotide sequence ID" value="XM_033739538.1"/>
</dbReference>
<dbReference type="GO" id="GO:0030983">
    <property type="term" value="F:mismatched DNA binding"/>
    <property type="evidence" value="ECO:0007669"/>
    <property type="project" value="InterPro"/>
</dbReference>
<evidence type="ECO:0000256" key="2">
    <source>
        <dbReference type="ARBA" id="ARBA00022741"/>
    </source>
</evidence>
<evidence type="ECO:0000256" key="4">
    <source>
        <dbReference type="ARBA" id="ARBA00023125"/>
    </source>
</evidence>
<evidence type="ECO:0000313" key="8">
    <source>
        <dbReference type="Proteomes" id="UP000799437"/>
    </source>
</evidence>
<sequence length="978" mass="108019">MSSKVPSQKSWPRKPRSTSGRRRQNSLPSSSSRARQSSIAMSTCLPTSSTTPERVCRRVTIQSPAPRPSRTLATIHSEAYVQDGCGDKEFGGDEDTLHEVVMSVDMRERGTVGCAYYIARDETLYVTEDILLGGLEAVDTLKLFVQPTVVLIPTSIDDSVIDLLNPEPEAEASELDGSIRRLPYLFELRPSSEFKYEAAKSKLVALSLQHGDGPRMDFTTPVDIGVDTNDCRHVGSSGRQGQVLRLSTWMDIDSRLTVGCAGALIAYLQRRRAASYLPGDTAAYGMFRIARVETVSLKESMFVNSNTLRSLQVLQAEFHPHSHNQGPKNSGSKEGLSIYGLFHHLARTPQGKTLLRQQFLRPSLNLEVINERLRTIGVLTRPENATVLDNLVSHLKAIKNMRMVIISLRKGVSGTSNKSSGIGRNVWISIRQFVFHALKIKDVLLEINGSDCLVIRHKVLEKFEPHHFAQVGRRITEIVDFETSAEEHRTVVHAGVDEELDNLKRTYYGIESILGEVARYLAQKMPPDLEVQLNVVFFPQIGFLIAVPLDAETGAGAYEGAADDVWERIFVTEATVYYKNTNMEEMDNHFGDIHGLICDREIEIIHELAQYVLEYEAILSTASDLCGEIDCLSALAQGAIQYKLVRPKVKEDNVIHIQKGRHLLQELTVPSYVTNSAYILGGRGSIPHQHHAHDDSLAALRETETANSTIRNTGLEASHAPRILIMTGPNYSGKSVYLKQTALIVFMAHIGSFVPAESAQIGLTDKILTRISTRESVSKMQSAFAIDLQQVSQSLNMATNRSLLVIDEFGKGTNSSDGAGLMCGVLDHLISLGDECPKVIVATHFHELFENGFIGPQPSVAFGHLQIRVDKEALEVGNQITYLYNFREGKSISSFGTICAALYGIPPVIVRRAETLIVLAAKGADLVAECSKMPKTEIKELEDAEQIARGFLAADVHQDPKTTLDEIVSFTTTPEPTY</sequence>
<dbReference type="GeneID" id="54480592"/>
<gene>
    <name evidence="7" type="ORF">EJ05DRAFT_174055</name>
</gene>
<protein>
    <recommendedName>
        <fullName evidence="6">DNA mismatch repair proteins mutS family domain-containing protein</fullName>
    </recommendedName>
</protein>
<proteinExistence type="inferred from homology"/>
<feature type="domain" description="DNA mismatch repair proteins mutS family" evidence="6">
    <location>
        <begin position="802"/>
        <end position="818"/>
    </location>
</feature>
<dbReference type="InterPro" id="IPR036187">
    <property type="entry name" value="DNA_mismatch_repair_MutS_sf"/>
</dbReference>
<organism evidence="7 8">
    <name type="scientific">Pseudovirgaria hyperparasitica</name>
    <dbReference type="NCBI Taxonomy" id="470096"/>
    <lineage>
        <taxon>Eukaryota</taxon>
        <taxon>Fungi</taxon>
        <taxon>Dikarya</taxon>
        <taxon>Ascomycota</taxon>
        <taxon>Pezizomycotina</taxon>
        <taxon>Dothideomycetes</taxon>
        <taxon>Dothideomycetes incertae sedis</taxon>
        <taxon>Acrospermales</taxon>
        <taxon>Acrospermaceae</taxon>
        <taxon>Pseudovirgaria</taxon>
    </lineage>
</organism>
<dbReference type="PANTHER" id="PTHR11361">
    <property type="entry name" value="DNA MISMATCH REPAIR PROTEIN MUTS FAMILY MEMBER"/>
    <property type="match status" value="1"/>
</dbReference>
<dbReference type="SMART" id="SM00534">
    <property type="entry name" value="MUTSac"/>
    <property type="match status" value="1"/>
</dbReference>
<dbReference type="Pfam" id="PF00488">
    <property type="entry name" value="MutS_V"/>
    <property type="match status" value="1"/>
</dbReference>
<name>A0A6A6WJI3_9PEZI</name>
<dbReference type="InterPro" id="IPR007696">
    <property type="entry name" value="DNA_mismatch_repair_MutS_core"/>
</dbReference>
<dbReference type="GO" id="GO:0140664">
    <property type="term" value="F:ATP-dependent DNA damage sensor activity"/>
    <property type="evidence" value="ECO:0007669"/>
    <property type="project" value="InterPro"/>
</dbReference>
<dbReference type="PANTHER" id="PTHR11361:SF20">
    <property type="entry name" value="MUTS PROTEIN HOMOLOG 5"/>
    <property type="match status" value="1"/>
</dbReference>
<accession>A0A6A6WJI3</accession>
<dbReference type="GO" id="GO:0005634">
    <property type="term" value="C:nucleus"/>
    <property type="evidence" value="ECO:0007669"/>
    <property type="project" value="TreeGrafter"/>
</dbReference>
<dbReference type="SMART" id="SM00533">
    <property type="entry name" value="MUTSd"/>
    <property type="match status" value="1"/>
</dbReference>
<dbReference type="SUPFAM" id="SSF48334">
    <property type="entry name" value="DNA repair protein MutS, domain III"/>
    <property type="match status" value="1"/>
</dbReference>
<feature type="compositionally biased region" description="Basic residues" evidence="5">
    <location>
        <begin position="11"/>
        <end position="24"/>
    </location>
</feature>
<reference evidence="7" key="1">
    <citation type="journal article" date="2020" name="Stud. Mycol.">
        <title>101 Dothideomycetes genomes: a test case for predicting lifestyles and emergence of pathogens.</title>
        <authorList>
            <person name="Haridas S."/>
            <person name="Albert R."/>
            <person name="Binder M."/>
            <person name="Bloem J."/>
            <person name="Labutti K."/>
            <person name="Salamov A."/>
            <person name="Andreopoulos B."/>
            <person name="Baker S."/>
            <person name="Barry K."/>
            <person name="Bills G."/>
            <person name="Bluhm B."/>
            <person name="Cannon C."/>
            <person name="Castanera R."/>
            <person name="Culley D."/>
            <person name="Daum C."/>
            <person name="Ezra D."/>
            <person name="Gonzalez J."/>
            <person name="Henrissat B."/>
            <person name="Kuo A."/>
            <person name="Liang C."/>
            <person name="Lipzen A."/>
            <person name="Lutzoni F."/>
            <person name="Magnuson J."/>
            <person name="Mondo S."/>
            <person name="Nolan M."/>
            <person name="Ohm R."/>
            <person name="Pangilinan J."/>
            <person name="Park H.-J."/>
            <person name="Ramirez L."/>
            <person name="Alfaro M."/>
            <person name="Sun H."/>
            <person name="Tritt A."/>
            <person name="Yoshinaga Y."/>
            <person name="Zwiers L.-H."/>
            <person name="Turgeon B."/>
            <person name="Goodwin S."/>
            <person name="Spatafora J."/>
            <person name="Crous P."/>
            <person name="Grigoriev I."/>
        </authorList>
    </citation>
    <scope>NUCLEOTIDE SEQUENCE</scope>
    <source>
        <strain evidence="7">CBS 121739</strain>
    </source>
</reference>
<evidence type="ECO:0000256" key="1">
    <source>
        <dbReference type="ARBA" id="ARBA00006271"/>
    </source>
</evidence>
<dbReference type="PROSITE" id="PS00486">
    <property type="entry name" value="DNA_MISMATCH_REPAIR_2"/>
    <property type="match status" value="1"/>
</dbReference>
<keyword evidence="2" id="KW-0547">Nucleotide-binding</keyword>
<keyword evidence="3" id="KW-0067">ATP-binding</keyword>
<dbReference type="GO" id="GO:0051026">
    <property type="term" value="P:chiasma assembly"/>
    <property type="evidence" value="ECO:0007669"/>
    <property type="project" value="TreeGrafter"/>
</dbReference>
<evidence type="ECO:0000313" key="7">
    <source>
        <dbReference type="EMBL" id="KAF2761501.1"/>
    </source>
</evidence>
<dbReference type="InterPro" id="IPR027417">
    <property type="entry name" value="P-loop_NTPase"/>
</dbReference>
<dbReference type="CDD" id="cd03281">
    <property type="entry name" value="ABC_MSH5_euk"/>
    <property type="match status" value="1"/>
</dbReference>
<comment type="similarity">
    <text evidence="1">Belongs to the DNA mismatch repair MutS family.</text>
</comment>
<dbReference type="GO" id="GO:0006298">
    <property type="term" value="P:mismatch repair"/>
    <property type="evidence" value="ECO:0007669"/>
    <property type="project" value="InterPro"/>
</dbReference>
<evidence type="ECO:0000259" key="6">
    <source>
        <dbReference type="PROSITE" id="PS00486"/>
    </source>
</evidence>
<dbReference type="GO" id="GO:0005524">
    <property type="term" value="F:ATP binding"/>
    <property type="evidence" value="ECO:0007669"/>
    <property type="project" value="UniProtKB-KW"/>
</dbReference>
<evidence type="ECO:0000256" key="5">
    <source>
        <dbReference type="SAM" id="MobiDB-lite"/>
    </source>
</evidence>
<keyword evidence="8" id="KW-1185">Reference proteome</keyword>
<evidence type="ECO:0000256" key="3">
    <source>
        <dbReference type="ARBA" id="ARBA00022840"/>
    </source>
</evidence>
<dbReference type="EMBL" id="ML996566">
    <property type="protein sequence ID" value="KAF2761501.1"/>
    <property type="molecule type" value="Genomic_DNA"/>
</dbReference>
<feature type="compositionally biased region" description="Polar residues" evidence="5">
    <location>
        <begin position="1"/>
        <end position="10"/>
    </location>
</feature>
<feature type="compositionally biased region" description="Polar residues" evidence="5">
    <location>
        <begin position="39"/>
        <end position="52"/>
    </location>
</feature>
<dbReference type="Gene3D" id="1.10.1420.10">
    <property type="match status" value="1"/>
</dbReference>
<dbReference type="Pfam" id="PF05192">
    <property type="entry name" value="MutS_III"/>
    <property type="match status" value="1"/>
</dbReference>
<dbReference type="InterPro" id="IPR000432">
    <property type="entry name" value="DNA_mismatch_repair_MutS_C"/>
</dbReference>
<dbReference type="InterPro" id="IPR045076">
    <property type="entry name" value="MutS"/>
</dbReference>
<dbReference type="SUPFAM" id="SSF52540">
    <property type="entry name" value="P-loop containing nucleoside triphosphate hydrolases"/>
    <property type="match status" value="1"/>
</dbReference>